<sequence>MEEKESDNKLIPICRIWNSKNREICFLYDPKIRVTTSRTHENLYWDPKFLFNGKLAIGSQIGWASCDNLYNFIEIFFNDPVVANILYLTGTENCTYPPTSFEILASNDSINYDLLRAVKNVEWKSFEDKSFQFQNTKKYRYYQINLVTSNSSVFALAELNLGYVET</sequence>
<keyword evidence="2" id="KW-1185">Reference proteome</keyword>
<accession>A0ABR2HEG1</accession>
<proteinExistence type="predicted"/>
<evidence type="ECO:0008006" key="3">
    <source>
        <dbReference type="Google" id="ProtNLM"/>
    </source>
</evidence>
<evidence type="ECO:0000313" key="2">
    <source>
        <dbReference type="Proteomes" id="UP001470230"/>
    </source>
</evidence>
<evidence type="ECO:0000313" key="1">
    <source>
        <dbReference type="EMBL" id="KAK8845826.1"/>
    </source>
</evidence>
<protein>
    <recommendedName>
        <fullName evidence="3">F5/8 type C domain-containing protein</fullName>
    </recommendedName>
</protein>
<organism evidence="1 2">
    <name type="scientific">Tritrichomonas musculus</name>
    <dbReference type="NCBI Taxonomy" id="1915356"/>
    <lineage>
        <taxon>Eukaryota</taxon>
        <taxon>Metamonada</taxon>
        <taxon>Parabasalia</taxon>
        <taxon>Tritrichomonadida</taxon>
        <taxon>Tritrichomonadidae</taxon>
        <taxon>Tritrichomonas</taxon>
    </lineage>
</organism>
<dbReference type="InterPro" id="IPR008979">
    <property type="entry name" value="Galactose-bd-like_sf"/>
</dbReference>
<dbReference type="SUPFAM" id="SSF49785">
    <property type="entry name" value="Galactose-binding domain-like"/>
    <property type="match status" value="1"/>
</dbReference>
<dbReference type="EMBL" id="JAPFFF010000030">
    <property type="protein sequence ID" value="KAK8845826.1"/>
    <property type="molecule type" value="Genomic_DNA"/>
</dbReference>
<dbReference type="Proteomes" id="UP001470230">
    <property type="component" value="Unassembled WGS sequence"/>
</dbReference>
<gene>
    <name evidence="1" type="ORF">M9Y10_020749</name>
</gene>
<name>A0ABR2HEG1_9EUKA</name>
<reference evidence="1 2" key="1">
    <citation type="submission" date="2024-04" db="EMBL/GenBank/DDBJ databases">
        <title>Tritrichomonas musculus Genome.</title>
        <authorList>
            <person name="Alves-Ferreira E."/>
            <person name="Grigg M."/>
            <person name="Lorenzi H."/>
            <person name="Galac M."/>
        </authorList>
    </citation>
    <scope>NUCLEOTIDE SEQUENCE [LARGE SCALE GENOMIC DNA]</scope>
    <source>
        <strain evidence="1 2">EAF2021</strain>
    </source>
</reference>
<dbReference type="Gene3D" id="2.60.120.260">
    <property type="entry name" value="Galactose-binding domain-like"/>
    <property type="match status" value="1"/>
</dbReference>
<comment type="caution">
    <text evidence="1">The sequence shown here is derived from an EMBL/GenBank/DDBJ whole genome shotgun (WGS) entry which is preliminary data.</text>
</comment>